<dbReference type="KEGG" id="nth:Nther_0267"/>
<proteinExistence type="predicted"/>
<accession>B2A4U3</accession>
<dbReference type="Proteomes" id="UP000001683">
    <property type="component" value="Chromosome"/>
</dbReference>
<keyword evidence="3" id="KW-1185">Reference proteome</keyword>
<sequence length="84" mass="9447">MDIRLIILLLGVLSGGSLIIFEKIKGKKLISRDRWELYSSIFFTVLMFISSIKSFFESGALISLVFVGFFIAGIIMVVKAKQKL</sequence>
<reference evidence="2 3" key="2">
    <citation type="journal article" date="2011" name="J. Bacteriol.">
        <title>Complete genome sequence of the anaerobic, halophilic alkalithermophile Natranaerobius thermophilus JW/NM-WN-LF.</title>
        <authorList>
            <person name="Zhao B."/>
            <person name="Mesbah N.M."/>
            <person name="Dalin E."/>
            <person name="Goodwin L."/>
            <person name="Nolan M."/>
            <person name="Pitluck S."/>
            <person name="Chertkov O."/>
            <person name="Brettin T.S."/>
            <person name="Han J."/>
            <person name="Larimer F.W."/>
            <person name="Land M.L."/>
            <person name="Hauser L."/>
            <person name="Kyrpides N."/>
            <person name="Wiegel J."/>
        </authorList>
    </citation>
    <scope>NUCLEOTIDE SEQUENCE [LARGE SCALE GENOMIC DNA]</scope>
    <source>
        <strain evidence="3">ATCC BAA-1301 / DSM 18059 / JW/NM-WN-LF</strain>
    </source>
</reference>
<feature type="transmembrane region" description="Helical" evidence="1">
    <location>
        <begin position="35"/>
        <end position="52"/>
    </location>
</feature>
<dbReference type="EMBL" id="CP001034">
    <property type="protein sequence ID" value="ACB83865.1"/>
    <property type="molecule type" value="Genomic_DNA"/>
</dbReference>
<name>B2A4U3_NATTJ</name>
<feature type="transmembrane region" description="Helical" evidence="1">
    <location>
        <begin position="58"/>
        <end position="78"/>
    </location>
</feature>
<dbReference type="RefSeq" id="WP_012446753.1">
    <property type="nucleotide sequence ID" value="NC_010718.1"/>
</dbReference>
<keyword evidence="1" id="KW-1133">Transmembrane helix</keyword>
<dbReference type="HOGENOM" id="CLU_2524083_0_0_9"/>
<keyword evidence="1" id="KW-0812">Transmembrane</keyword>
<dbReference type="InParanoid" id="B2A4U3"/>
<evidence type="ECO:0000313" key="2">
    <source>
        <dbReference type="EMBL" id="ACB83865.1"/>
    </source>
</evidence>
<organism evidence="2 3">
    <name type="scientific">Natranaerobius thermophilus (strain ATCC BAA-1301 / DSM 18059 / JW/NM-WN-LF)</name>
    <dbReference type="NCBI Taxonomy" id="457570"/>
    <lineage>
        <taxon>Bacteria</taxon>
        <taxon>Bacillati</taxon>
        <taxon>Bacillota</taxon>
        <taxon>Clostridia</taxon>
        <taxon>Natranaerobiales</taxon>
        <taxon>Natranaerobiaceae</taxon>
        <taxon>Natranaerobius</taxon>
    </lineage>
</organism>
<evidence type="ECO:0000313" key="3">
    <source>
        <dbReference type="Proteomes" id="UP000001683"/>
    </source>
</evidence>
<evidence type="ECO:0000256" key="1">
    <source>
        <dbReference type="SAM" id="Phobius"/>
    </source>
</evidence>
<feature type="transmembrane region" description="Helical" evidence="1">
    <location>
        <begin position="6"/>
        <end position="23"/>
    </location>
</feature>
<gene>
    <name evidence="2" type="ordered locus">Nther_0267</name>
</gene>
<protein>
    <submittedName>
        <fullName evidence="2">Uncharacterized protein</fullName>
    </submittedName>
</protein>
<dbReference type="AlphaFoldDB" id="B2A4U3"/>
<reference evidence="2 3" key="1">
    <citation type="submission" date="2008-04" db="EMBL/GenBank/DDBJ databases">
        <title>Complete sequence of chromosome of Natranaerobius thermophilus JW/NM-WN-LF.</title>
        <authorList>
            <consortium name="US DOE Joint Genome Institute"/>
            <person name="Copeland A."/>
            <person name="Lucas S."/>
            <person name="Lapidus A."/>
            <person name="Glavina del Rio T."/>
            <person name="Dalin E."/>
            <person name="Tice H."/>
            <person name="Bruce D."/>
            <person name="Goodwin L."/>
            <person name="Pitluck S."/>
            <person name="Chertkov O."/>
            <person name="Brettin T."/>
            <person name="Detter J.C."/>
            <person name="Han C."/>
            <person name="Kuske C.R."/>
            <person name="Schmutz J."/>
            <person name="Larimer F."/>
            <person name="Land M."/>
            <person name="Hauser L."/>
            <person name="Kyrpides N."/>
            <person name="Lykidis A."/>
            <person name="Mesbah N.M."/>
            <person name="Wiegel J."/>
        </authorList>
    </citation>
    <scope>NUCLEOTIDE SEQUENCE [LARGE SCALE GENOMIC DNA]</scope>
    <source>
        <strain evidence="3">ATCC BAA-1301 / DSM 18059 / JW/NM-WN-LF</strain>
    </source>
</reference>
<keyword evidence="1" id="KW-0472">Membrane</keyword>